<dbReference type="EC" id="3.5.1.28" evidence="2"/>
<dbReference type="CDD" id="cd07341">
    <property type="entry name" value="M56_BlaR1_MecR1_like"/>
    <property type="match status" value="1"/>
</dbReference>
<evidence type="ECO:0000256" key="1">
    <source>
        <dbReference type="ARBA" id="ARBA00001561"/>
    </source>
</evidence>
<evidence type="ECO:0000259" key="6">
    <source>
        <dbReference type="Pfam" id="PF05569"/>
    </source>
</evidence>
<dbReference type="EMBL" id="RBWS01000010">
    <property type="protein sequence ID" value="RKO70898.1"/>
    <property type="molecule type" value="Genomic_DNA"/>
</dbReference>
<sequence length="523" mass="60661">MILSKTWFRSLSRNNRSAKLTSRKSRKLSIKIKKMNNLFSYGIEANVSLLILVLLFILAFRQLSFFRWNRFLLIALVSFCTLVPCLKFKTDYVDLNDPKTKLNQEIAFQEQLHNSNAPLSIEPEEQLNLWDRMELKKILTYAYLLIAIFFLIRLVYRSLTLAYFLKKMDFQEHQGIKVIPPFNRFNNCSIFHYIVMDKNALKSYEGQLIFAHEAQHIRKGHAWDKFYIELMCCFFWINPAIYWVRKELHRLHEFQVDRAVGECYGKTDYASFLLNLTQQHQQIDYMQSRILKNQNELVERIDRLMRNLSPRTKGYQYLLLVPCIFVLIVSFSFINPTKEKITALNAVKNSVKTIVLDPGHGGKDNGATNSKGLKEKDLTLQACKMIQNELEKEGFQVVLTHSKDEFMMLKDRAAFTGDALVSIHFDVDPSNTKLPIGLFYPKAVELPKIQDQSREFAFRLTQNLKNQGLSTQKPVESHSHAILRGAKIPALIVSLGNMNTFSNTLDPQFISAFTRALKTSLSE</sequence>
<evidence type="ECO:0000259" key="5">
    <source>
        <dbReference type="Pfam" id="PF01520"/>
    </source>
</evidence>
<dbReference type="GO" id="GO:0008745">
    <property type="term" value="F:N-acetylmuramoyl-L-alanine amidase activity"/>
    <property type="evidence" value="ECO:0007669"/>
    <property type="project" value="UniProtKB-EC"/>
</dbReference>
<dbReference type="SUPFAM" id="SSF53187">
    <property type="entry name" value="Zn-dependent exopeptidases"/>
    <property type="match status" value="1"/>
</dbReference>
<dbReference type="OrthoDB" id="649093at2"/>
<feature type="domain" description="Peptidase M56" evidence="6">
    <location>
        <begin position="200"/>
        <end position="302"/>
    </location>
</feature>
<evidence type="ECO:0000256" key="4">
    <source>
        <dbReference type="SAM" id="Phobius"/>
    </source>
</evidence>
<comment type="catalytic activity">
    <reaction evidence="1">
        <text>Hydrolyzes the link between N-acetylmuramoyl residues and L-amino acid residues in certain cell-wall glycopeptides.</text>
        <dbReference type="EC" id="3.5.1.28"/>
    </reaction>
</comment>
<feature type="transmembrane region" description="Helical" evidence="4">
    <location>
        <begin position="314"/>
        <end position="334"/>
    </location>
</feature>
<keyword evidence="4" id="KW-0812">Transmembrane</keyword>
<keyword evidence="8" id="KW-1185">Reference proteome</keyword>
<keyword evidence="4" id="KW-0472">Membrane</keyword>
<dbReference type="InterPro" id="IPR050695">
    <property type="entry name" value="N-acetylmuramoyl_amidase_3"/>
</dbReference>
<dbReference type="PANTHER" id="PTHR30404">
    <property type="entry name" value="N-ACETYLMURAMOYL-L-ALANINE AMIDASE"/>
    <property type="match status" value="1"/>
</dbReference>
<evidence type="ECO:0000313" key="7">
    <source>
        <dbReference type="EMBL" id="RKO70898.1"/>
    </source>
</evidence>
<dbReference type="InterPro" id="IPR008756">
    <property type="entry name" value="Peptidase_M56"/>
</dbReference>
<evidence type="ECO:0000313" key="8">
    <source>
        <dbReference type="Proteomes" id="UP000282423"/>
    </source>
</evidence>
<dbReference type="GO" id="GO:0009253">
    <property type="term" value="P:peptidoglycan catabolic process"/>
    <property type="evidence" value="ECO:0007669"/>
    <property type="project" value="InterPro"/>
</dbReference>
<dbReference type="Gene3D" id="3.40.630.40">
    <property type="entry name" value="Zn-dependent exopeptidases"/>
    <property type="match status" value="1"/>
</dbReference>
<accession>A0A420VWZ3</accession>
<gene>
    <name evidence="7" type="ORF">D7322_14585</name>
</gene>
<protein>
    <recommendedName>
        <fullName evidence="2">N-acetylmuramoyl-L-alanine amidase</fullName>
        <ecNumber evidence="2">3.5.1.28</ecNumber>
    </recommendedName>
</protein>
<comment type="caution">
    <text evidence="7">The sequence shown here is derived from an EMBL/GenBank/DDBJ whole genome shotgun (WGS) entry which is preliminary data.</text>
</comment>
<dbReference type="CDD" id="cd02696">
    <property type="entry name" value="MurNAc-LAA"/>
    <property type="match status" value="1"/>
</dbReference>
<evidence type="ECO:0000256" key="2">
    <source>
        <dbReference type="ARBA" id="ARBA00011901"/>
    </source>
</evidence>
<keyword evidence="4" id="KW-1133">Transmembrane helix</keyword>
<feature type="transmembrane region" description="Helical" evidence="4">
    <location>
        <begin position="71"/>
        <end position="89"/>
    </location>
</feature>
<dbReference type="InterPro" id="IPR002508">
    <property type="entry name" value="MurNAc-LAA_cat"/>
</dbReference>
<dbReference type="AlphaFoldDB" id="A0A420VWZ3"/>
<feature type="transmembrane region" description="Helical" evidence="4">
    <location>
        <begin position="226"/>
        <end position="244"/>
    </location>
</feature>
<name>A0A420VWZ3_9SPHI</name>
<reference evidence="7 8" key="1">
    <citation type="submission" date="2018-10" db="EMBL/GenBank/DDBJ databases">
        <title>Sphingobacterium sp. M05W1-28.</title>
        <authorList>
            <person name="Cai H."/>
        </authorList>
    </citation>
    <scope>NUCLEOTIDE SEQUENCE [LARGE SCALE GENOMIC DNA]</scope>
    <source>
        <strain evidence="7 8">M05W1-28</strain>
    </source>
</reference>
<dbReference type="Pfam" id="PF05569">
    <property type="entry name" value="Peptidase_M56"/>
    <property type="match status" value="1"/>
</dbReference>
<keyword evidence="3" id="KW-0378">Hydrolase</keyword>
<feature type="transmembrane region" description="Helical" evidence="4">
    <location>
        <begin position="138"/>
        <end position="156"/>
    </location>
</feature>
<organism evidence="7 8">
    <name type="scientific">Sphingobacterium puteale</name>
    <dbReference type="NCBI Taxonomy" id="2420510"/>
    <lineage>
        <taxon>Bacteria</taxon>
        <taxon>Pseudomonadati</taxon>
        <taxon>Bacteroidota</taxon>
        <taxon>Sphingobacteriia</taxon>
        <taxon>Sphingobacteriales</taxon>
        <taxon>Sphingobacteriaceae</taxon>
        <taxon>Sphingobacterium</taxon>
    </lineage>
</organism>
<dbReference type="PANTHER" id="PTHR30404:SF0">
    <property type="entry name" value="N-ACETYLMURAMOYL-L-ALANINE AMIDASE AMIC"/>
    <property type="match status" value="1"/>
</dbReference>
<feature type="domain" description="MurNAc-LAA" evidence="5">
    <location>
        <begin position="354"/>
        <end position="499"/>
    </location>
</feature>
<evidence type="ECO:0000256" key="3">
    <source>
        <dbReference type="ARBA" id="ARBA00022801"/>
    </source>
</evidence>
<dbReference type="GO" id="GO:0030288">
    <property type="term" value="C:outer membrane-bounded periplasmic space"/>
    <property type="evidence" value="ECO:0007669"/>
    <property type="project" value="TreeGrafter"/>
</dbReference>
<dbReference type="Pfam" id="PF01520">
    <property type="entry name" value="Amidase_3"/>
    <property type="match status" value="1"/>
</dbReference>
<feature type="transmembrane region" description="Helical" evidence="4">
    <location>
        <begin position="38"/>
        <end position="59"/>
    </location>
</feature>
<dbReference type="Proteomes" id="UP000282423">
    <property type="component" value="Unassembled WGS sequence"/>
</dbReference>
<proteinExistence type="predicted"/>